<dbReference type="AlphaFoldDB" id="A0A317ZF97"/>
<reference evidence="1 2" key="1">
    <citation type="journal article" date="2018" name="Vet. Microbiol.">
        <title>Clonal diversity and geographic distribution of methicillin-resistant Staphylococcus pseudintermedius from Australian animals: Discovery of novel sequence types.</title>
        <authorList>
            <person name="Worthing K.A."/>
            <person name="Abraham S."/>
            <person name="Coombs G.W."/>
            <person name="Pang S."/>
            <person name="Saputra S."/>
            <person name="Jordan D."/>
            <person name="Trott D.J."/>
            <person name="Norris J.M."/>
        </authorList>
    </citation>
    <scope>NUCLEOTIDE SEQUENCE [LARGE SCALE GENOMIC DNA]</scope>
    <source>
        <strain evidence="1 2">ST71 3</strain>
    </source>
</reference>
<proteinExistence type="predicted"/>
<feature type="non-terminal residue" evidence="1">
    <location>
        <position position="1"/>
    </location>
</feature>
<sequence>LSLTVPTTKPVTDFHRQDVTHAGRTEKKRGVMVTYPSLFTSCMTNYTLMNDSQFKLAFPNEISL</sequence>
<dbReference type="Proteomes" id="UP000246351">
    <property type="component" value="Unassembled WGS sequence"/>
</dbReference>
<dbReference type="EMBL" id="QEIV01000055">
    <property type="protein sequence ID" value="PWZ99784.1"/>
    <property type="molecule type" value="Genomic_DNA"/>
</dbReference>
<evidence type="ECO:0000313" key="2">
    <source>
        <dbReference type="Proteomes" id="UP000246351"/>
    </source>
</evidence>
<accession>A0A317ZF97</accession>
<comment type="caution">
    <text evidence="1">The sequence shown here is derived from an EMBL/GenBank/DDBJ whole genome shotgun (WGS) entry which is preliminary data.</text>
</comment>
<name>A0A317ZF97_STAPS</name>
<evidence type="ECO:0000313" key="1">
    <source>
        <dbReference type="EMBL" id="PWZ99784.1"/>
    </source>
</evidence>
<organism evidence="1 2">
    <name type="scientific">Staphylococcus pseudintermedius</name>
    <dbReference type="NCBI Taxonomy" id="283734"/>
    <lineage>
        <taxon>Bacteria</taxon>
        <taxon>Bacillati</taxon>
        <taxon>Bacillota</taxon>
        <taxon>Bacilli</taxon>
        <taxon>Bacillales</taxon>
        <taxon>Staphylococcaceae</taxon>
        <taxon>Staphylococcus</taxon>
        <taxon>Staphylococcus intermedius group</taxon>
    </lineage>
</organism>
<protein>
    <submittedName>
        <fullName evidence="1">Uncharacterized protein</fullName>
    </submittedName>
</protein>
<gene>
    <name evidence="1" type="ORF">DD924_00805</name>
</gene>